<evidence type="ECO:0000256" key="2">
    <source>
        <dbReference type="ARBA" id="ARBA00008537"/>
    </source>
</evidence>
<dbReference type="Gene3D" id="1.20.1720.10">
    <property type="entry name" value="Multidrug resistance protein D"/>
    <property type="match status" value="1"/>
</dbReference>
<evidence type="ECO:0000256" key="4">
    <source>
        <dbReference type="ARBA" id="ARBA00022475"/>
    </source>
</evidence>
<keyword evidence="11" id="KW-1185">Reference proteome</keyword>
<feature type="transmembrane region" description="Helical" evidence="8">
    <location>
        <begin position="17"/>
        <end position="41"/>
    </location>
</feature>
<dbReference type="EMBL" id="CP032416">
    <property type="protein sequence ID" value="AYD40257.1"/>
    <property type="molecule type" value="Genomic_DNA"/>
</dbReference>
<feature type="transmembrane region" description="Helical" evidence="8">
    <location>
        <begin position="362"/>
        <end position="379"/>
    </location>
</feature>
<evidence type="ECO:0000256" key="5">
    <source>
        <dbReference type="ARBA" id="ARBA00022692"/>
    </source>
</evidence>
<dbReference type="KEGG" id="cfer:D4Z93_06880"/>
<feature type="transmembrane region" description="Helical" evidence="8">
    <location>
        <begin position="85"/>
        <end position="104"/>
    </location>
</feature>
<evidence type="ECO:0000313" key="10">
    <source>
        <dbReference type="EMBL" id="AYD40257.1"/>
    </source>
</evidence>
<keyword evidence="6 8" id="KW-1133">Transmembrane helix</keyword>
<keyword evidence="5 8" id="KW-0812">Transmembrane</keyword>
<dbReference type="Pfam" id="PF07690">
    <property type="entry name" value="MFS_1"/>
    <property type="match status" value="1"/>
</dbReference>
<feature type="transmembrane region" description="Helical" evidence="8">
    <location>
        <begin position="303"/>
        <end position="325"/>
    </location>
</feature>
<sequence>MNKTESKIQIEIYKNRWLILFTVLSATFMSTLDSSIVNVALPDMSVKLNVDMAGIEWVVTSFLITVAASILIFGRLGDMIGKTRVFKYGLVVFTMGSLFCGLTNSLPLLITARIIQAIGASATMATNQGIITQVFPVNERGRALGVLGTFVALGSMAGPPIGGIIVSAVSWRYIFLINVPIGIIVFILTIKIFPKPHMVYGEKLDTKGASLFVISTVLLFGALGQGQTIGYNNPIILSAFAISFVTFVLFIMIEYKIDIPLLQLSIFKNSLFSVSILCAFISFITISASNIILPFYFQDTLKFSPAATGFFMMVSPIVLSVVAPFSGYMSDKIGSEILTLIGLTFTSLGLFLISSLTEKSSVIMLIIYIVIMTLGNGMFQSPNNSLVMSTVAKDKLGIAGSVNALIRNLGFVLGTSLSTVLLYNRMSYKIGYRVTDYIKGNDAIFMYGMRWVYISAATLCLIGVVITALRFYNSKKNKKYNKAQANNKKDNVI</sequence>
<dbReference type="PRINTS" id="PR01036">
    <property type="entry name" value="TCRTETB"/>
</dbReference>
<evidence type="ECO:0000256" key="7">
    <source>
        <dbReference type="ARBA" id="ARBA00023136"/>
    </source>
</evidence>
<dbReference type="PROSITE" id="PS50850">
    <property type="entry name" value="MFS"/>
    <property type="match status" value="1"/>
</dbReference>
<organism evidence="10 11">
    <name type="scientific">Clostridium fermenticellae</name>
    <dbReference type="NCBI Taxonomy" id="2068654"/>
    <lineage>
        <taxon>Bacteria</taxon>
        <taxon>Bacillati</taxon>
        <taxon>Bacillota</taxon>
        <taxon>Clostridia</taxon>
        <taxon>Eubacteriales</taxon>
        <taxon>Clostridiaceae</taxon>
        <taxon>Clostridium</taxon>
    </lineage>
</organism>
<proteinExistence type="inferred from homology"/>
<dbReference type="PANTHER" id="PTHR42718:SF9">
    <property type="entry name" value="MAJOR FACILITATOR SUPERFAMILY MULTIDRUG TRANSPORTER MFSC"/>
    <property type="match status" value="1"/>
</dbReference>
<feature type="transmembrane region" description="Helical" evidence="8">
    <location>
        <begin position="337"/>
        <end position="356"/>
    </location>
</feature>
<dbReference type="InterPro" id="IPR011701">
    <property type="entry name" value="MFS"/>
</dbReference>
<comment type="similarity">
    <text evidence="2">Belongs to the major facilitator superfamily. EmrB family.</text>
</comment>
<evidence type="ECO:0000256" key="6">
    <source>
        <dbReference type="ARBA" id="ARBA00022989"/>
    </source>
</evidence>
<dbReference type="SUPFAM" id="SSF103473">
    <property type="entry name" value="MFS general substrate transporter"/>
    <property type="match status" value="1"/>
</dbReference>
<accession>A0A386H3G5</accession>
<dbReference type="InterPro" id="IPR036259">
    <property type="entry name" value="MFS_trans_sf"/>
</dbReference>
<feature type="transmembrane region" description="Helical" evidence="8">
    <location>
        <begin position="143"/>
        <end position="165"/>
    </location>
</feature>
<dbReference type="InterPro" id="IPR004638">
    <property type="entry name" value="EmrB-like"/>
</dbReference>
<evidence type="ECO:0000259" key="9">
    <source>
        <dbReference type="PROSITE" id="PS50850"/>
    </source>
</evidence>
<comment type="subcellular location">
    <subcellularLocation>
        <location evidence="1">Cell membrane</location>
        <topology evidence="1">Multi-pass membrane protein</topology>
    </subcellularLocation>
</comment>
<feature type="transmembrane region" description="Helical" evidence="8">
    <location>
        <begin position="451"/>
        <end position="472"/>
    </location>
</feature>
<dbReference type="NCBIfam" id="TIGR00711">
    <property type="entry name" value="efflux_EmrB"/>
    <property type="match status" value="1"/>
</dbReference>
<feature type="transmembrane region" description="Helical" evidence="8">
    <location>
        <begin position="235"/>
        <end position="253"/>
    </location>
</feature>
<evidence type="ECO:0000313" key="11">
    <source>
        <dbReference type="Proteomes" id="UP000266301"/>
    </source>
</evidence>
<feature type="transmembrane region" description="Helical" evidence="8">
    <location>
        <begin position="53"/>
        <end position="73"/>
    </location>
</feature>
<keyword evidence="3" id="KW-0813">Transport</keyword>
<feature type="transmembrane region" description="Helical" evidence="8">
    <location>
        <begin position="110"/>
        <end position="131"/>
    </location>
</feature>
<keyword evidence="4" id="KW-1003">Cell membrane</keyword>
<evidence type="ECO:0000256" key="8">
    <source>
        <dbReference type="SAM" id="Phobius"/>
    </source>
</evidence>
<protein>
    <submittedName>
        <fullName evidence="10">DHA2 family efflux MFS transporter permease subunit</fullName>
    </submittedName>
</protein>
<feature type="domain" description="Major facilitator superfamily (MFS) profile" evidence="9">
    <location>
        <begin position="19"/>
        <end position="475"/>
    </location>
</feature>
<dbReference type="FunFam" id="1.20.1720.10:FF:000021">
    <property type="entry name" value="Drug resistance transporter, EmrB/QacA subfamily"/>
    <property type="match status" value="1"/>
</dbReference>
<dbReference type="CDD" id="cd17321">
    <property type="entry name" value="MFS_MMR_MDR_like"/>
    <property type="match status" value="1"/>
</dbReference>
<gene>
    <name evidence="10" type="ORF">D4Z93_06880</name>
</gene>
<dbReference type="InterPro" id="IPR020846">
    <property type="entry name" value="MFS_dom"/>
</dbReference>
<dbReference type="AlphaFoldDB" id="A0A386H3G5"/>
<dbReference type="GO" id="GO:0022857">
    <property type="term" value="F:transmembrane transporter activity"/>
    <property type="evidence" value="ECO:0007669"/>
    <property type="project" value="InterPro"/>
</dbReference>
<dbReference type="Gene3D" id="1.20.1250.20">
    <property type="entry name" value="MFS general substrate transporter like domains"/>
    <property type="match status" value="1"/>
</dbReference>
<feature type="transmembrane region" description="Helical" evidence="8">
    <location>
        <begin position="171"/>
        <end position="190"/>
    </location>
</feature>
<name>A0A386H3G5_9CLOT</name>
<keyword evidence="7 8" id="KW-0472">Membrane</keyword>
<feature type="transmembrane region" description="Helical" evidence="8">
    <location>
        <begin position="274"/>
        <end position="297"/>
    </location>
</feature>
<dbReference type="RefSeq" id="WP_119971717.1">
    <property type="nucleotide sequence ID" value="NZ_CP032416.1"/>
</dbReference>
<evidence type="ECO:0000256" key="1">
    <source>
        <dbReference type="ARBA" id="ARBA00004651"/>
    </source>
</evidence>
<feature type="transmembrane region" description="Helical" evidence="8">
    <location>
        <begin position="211"/>
        <end position="229"/>
    </location>
</feature>
<dbReference type="GO" id="GO:0005886">
    <property type="term" value="C:plasma membrane"/>
    <property type="evidence" value="ECO:0007669"/>
    <property type="project" value="UniProtKB-SubCell"/>
</dbReference>
<dbReference type="PANTHER" id="PTHR42718">
    <property type="entry name" value="MAJOR FACILITATOR SUPERFAMILY MULTIDRUG TRANSPORTER MFSC"/>
    <property type="match status" value="1"/>
</dbReference>
<dbReference type="Proteomes" id="UP000266301">
    <property type="component" value="Chromosome"/>
</dbReference>
<reference evidence="10 11" key="1">
    <citation type="journal article" date="2019" name="Int. J. Syst. Evol. Microbiol.">
        <title>Clostridium fermenticellae sp. nov., isolated from the mud in a fermentation cellar for the production of the Chinese liquor, baijiu.</title>
        <authorList>
            <person name="Xu P.X."/>
            <person name="Chai L.J."/>
            <person name="Qiu T."/>
            <person name="Zhang X.J."/>
            <person name="Lu Z.M."/>
            <person name="Xiao C."/>
            <person name="Wang S.T."/>
            <person name="Shen C.H."/>
            <person name="Shi J.S."/>
            <person name="Xu Z.H."/>
        </authorList>
    </citation>
    <scope>NUCLEOTIDE SEQUENCE [LARGE SCALE GENOMIC DNA]</scope>
    <source>
        <strain evidence="10 11">JN500901</strain>
    </source>
</reference>
<dbReference type="OrthoDB" id="102502at2"/>
<evidence type="ECO:0000256" key="3">
    <source>
        <dbReference type="ARBA" id="ARBA00022448"/>
    </source>
</evidence>
<feature type="transmembrane region" description="Helical" evidence="8">
    <location>
        <begin position="400"/>
        <end position="423"/>
    </location>
</feature>